<dbReference type="InterPro" id="IPR000843">
    <property type="entry name" value="HTH_LacI"/>
</dbReference>
<dbReference type="SMART" id="SM00354">
    <property type="entry name" value="HTH_LACI"/>
    <property type="match status" value="1"/>
</dbReference>
<dbReference type="AlphaFoldDB" id="A0A7M4DG18"/>
<proteinExistence type="predicted"/>
<evidence type="ECO:0000313" key="6">
    <source>
        <dbReference type="Proteomes" id="UP000419743"/>
    </source>
</evidence>
<comment type="caution">
    <text evidence="5">The sequence shown here is derived from an EMBL/GenBank/DDBJ whole genome shotgun (WGS) entry which is preliminary data.</text>
</comment>
<dbReference type="PANTHER" id="PTHR30146">
    <property type="entry name" value="LACI-RELATED TRANSCRIPTIONAL REPRESSOR"/>
    <property type="match status" value="1"/>
</dbReference>
<dbReference type="SUPFAM" id="SSF47413">
    <property type="entry name" value="lambda repressor-like DNA-binding domains"/>
    <property type="match status" value="1"/>
</dbReference>
<evidence type="ECO:0000256" key="3">
    <source>
        <dbReference type="ARBA" id="ARBA00023163"/>
    </source>
</evidence>
<evidence type="ECO:0000256" key="2">
    <source>
        <dbReference type="ARBA" id="ARBA00023125"/>
    </source>
</evidence>
<reference evidence="5 6" key="1">
    <citation type="submission" date="2019-11" db="EMBL/GenBank/DDBJ databases">
        <authorList>
            <person name="Criscuolo A."/>
        </authorList>
    </citation>
    <scope>NUCLEOTIDE SEQUENCE [LARGE SCALE GENOMIC DNA]</scope>
    <source>
        <strain evidence="5">CIP111667</strain>
    </source>
</reference>
<protein>
    <submittedName>
        <fullName evidence="5">HTH-type transcriptional regulator AscG</fullName>
    </submittedName>
</protein>
<evidence type="ECO:0000259" key="4">
    <source>
        <dbReference type="PROSITE" id="PS50932"/>
    </source>
</evidence>
<evidence type="ECO:0000313" key="5">
    <source>
        <dbReference type="EMBL" id="VZO35861.1"/>
    </source>
</evidence>
<dbReference type="EMBL" id="CACRYJ010000016">
    <property type="protein sequence ID" value="VZO35861.1"/>
    <property type="molecule type" value="Genomic_DNA"/>
</dbReference>
<dbReference type="Gene3D" id="1.10.260.40">
    <property type="entry name" value="lambda repressor-like DNA-binding domains"/>
    <property type="match status" value="1"/>
</dbReference>
<dbReference type="Gene3D" id="3.40.50.2300">
    <property type="match status" value="2"/>
</dbReference>
<organism evidence="5 6">
    <name type="scientific">Occultella aeris</name>
    <dbReference type="NCBI Taxonomy" id="2761496"/>
    <lineage>
        <taxon>Bacteria</taxon>
        <taxon>Bacillati</taxon>
        <taxon>Actinomycetota</taxon>
        <taxon>Actinomycetes</taxon>
        <taxon>Micrococcales</taxon>
        <taxon>Ruaniaceae</taxon>
        <taxon>Occultella</taxon>
    </lineage>
</organism>
<dbReference type="Proteomes" id="UP000419743">
    <property type="component" value="Unassembled WGS sequence"/>
</dbReference>
<dbReference type="InterPro" id="IPR028082">
    <property type="entry name" value="Peripla_BP_I"/>
</dbReference>
<dbReference type="PROSITE" id="PS00356">
    <property type="entry name" value="HTH_LACI_1"/>
    <property type="match status" value="1"/>
</dbReference>
<feature type="domain" description="HTH lacI-type" evidence="4">
    <location>
        <begin position="4"/>
        <end position="58"/>
    </location>
</feature>
<dbReference type="Pfam" id="PF13377">
    <property type="entry name" value="Peripla_BP_3"/>
    <property type="match status" value="1"/>
</dbReference>
<dbReference type="CDD" id="cd06267">
    <property type="entry name" value="PBP1_LacI_sugar_binding-like"/>
    <property type="match status" value="1"/>
</dbReference>
<dbReference type="GO" id="GO:0003700">
    <property type="term" value="F:DNA-binding transcription factor activity"/>
    <property type="evidence" value="ECO:0007669"/>
    <property type="project" value="TreeGrafter"/>
</dbReference>
<dbReference type="PANTHER" id="PTHR30146:SF109">
    <property type="entry name" value="HTH-TYPE TRANSCRIPTIONAL REGULATOR GALS"/>
    <property type="match status" value="1"/>
</dbReference>
<keyword evidence="2" id="KW-0238">DNA-binding</keyword>
<keyword evidence="6" id="KW-1185">Reference proteome</keyword>
<accession>A0A7M4DG18</accession>
<keyword evidence="3" id="KW-0804">Transcription</keyword>
<dbReference type="RefSeq" id="WP_156739883.1">
    <property type="nucleotide sequence ID" value="NZ_CACRYJ010000016.1"/>
</dbReference>
<dbReference type="CDD" id="cd01392">
    <property type="entry name" value="HTH_LacI"/>
    <property type="match status" value="1"/>
</dbReference>
<dbReference type="PROSITE" id="PS50932">
    <property type="entry name" value="HTH_LACI_2"/>
    <property type="match status" value="1"/>
</dbReference>
<gene>
    <name evidence="5" type="primary">ascG</name>
    <name evidence="5" type="ORF">HALOF300_01063</name>
</gene>
<dbReference type="SUPFAM" id="SSF53822">
    <property type="entry name" value="Periplasmic binding protein-like I"/>
    <property type="match status" value="1"/>
</dbReference>
<keyword evidence="1" id="KW-0805">Transcription regulation</keyword>
<sequence>MSRPTLADVAARAGVSAKTVSNVLLGRRYVAEATRASVLVAVAEVGYTVNEAGRGLASGRTGRVAVVVPMIYQPYFAEVAERLILALEEHGLTTTLRIAHDTAAERDAVLGITTPDVDGVILCPHGLSPEVLGDAVPPRPVVQLGGGIMPTFDCVIMGEREGFRAMAEHLLDTGRRRIALIGTGPAEAPQGSRFAGYLDALAAHGIALDERLLITGSDWDRRASGYEAVVGLLQTGVEFDAVMCFNDAMAVGALRGLRSHGLRVPQDVAVTGFDDTDEAEFTTPPLSSVSPEQEEMVAATVRMLIERIGGRDELPRVVHTGAHLVPRASSAPAAQDG</sequence>
<dbReference type="Pfam" id="PF00356">
    <property type="entry name" value="LacI"/>
    <property type="match status" value="1"/>
</dbReference>
<dbReference type="GO" id="GO:0000976">
    <property type="term" value="F:transcription cis-regulatory region binding"/>
    <property type="evidence" value="ECO:0007669"/>
    <property type="project" value="TreeGrafter"/>
</dbReference>
<dbReference type="InterPro" id="IPR046335">
    <property type="entry name" value="LacI/GalR-like_sensor"/>
</dbReference>
<name>A0A7M4DG18_9MICO</name>
<dbReference type="InterPro" id="IPR010982">
    <property type="entry name" value="Lambda_DNA-bd_dom_sf"/>
</dbReference>
<evidence type="ECO:0000256" key="1">
    <source>
        <dbReference type="ARBA" id="ARBA00023015"/>
    </source>
</evidence>